<evidence type="ECO:0000256" key="1">
    <source>
        <dbReference type="ARBA" id="ARBA00010229"/>
    </source>
</evidence>
<dbReference type="InterPro" id="IPR028933">
    <property type="entry name" value="Lebercilin_dom"/>
</dbReference>
<dbReference type="Pfam" id="PF15619">
    <property type="entry name" value="Lebercilin"/>
    <property type="match status" value="1"/>
</dbReference>
<dbReference type="Proteomes" id="UP000314986">
    <property type="component" value="Unassembled WGS sequence"/>
</dbReference>
<evidence type="ECO:0000256" key="6">
    <source>
        <dbReference type="SAM" id="MobiDB-lite"/>
    </source>
</evidence>
<dbReference type="InterPro" id="IPR026188">
    <property type="entry name" value="Lebercilin-like"/>
</dbReference>
<keyword evidence="9" id="KW-1185">Reference proteome</keyword>
<dbReference type="GeneTree" id="ENSGT00560000077266"/>
<feature type="domain" description="Lebercilin" evidence="7">
    <location>
        <begin position="57"/>
        <end position="242"/>
    </location>
</feature>
<dbReference type="InParanoid" id="A0A4W3H4W6"/>
<dbReference type="STRING" id="7868.ENSCMIP00000010395"/>
<evidence type="ECO:0000256" key="5">
    <source>
        <dbReference type="SAM" id="Coils"/>
    </source>
</evidence>
<dbReference type="AlphaFoldDB" id="A0A4W3H4W6"/>
<reference evidence="9" key="2">
    <citation type="journal article" date="2007" name="PLoS Biol.">
        <title>Survey sequencing and comparative analysis of the elephant shark (Callorhinchus milii) genome.</title>
        <authorList>
            <person name="Venkatesh B."/>
            <person name="Kirkness E.F."/>
            <person name="Loh Y.H."/>
            <person name="Halpern A.L."/>
            <person name="Lee A.P."/>
            <person name="Johnson J."/>
            <person name="Dandona N."/>
            <person name="Viswanathan L.D."/>
            <person name="Tay A."/>
            <person name="Venter J.C."/>
            <person name="Strausberg R.L."/>
            <person name="Brenner S."/>
        </authorList>
    </citation>
    <scope>NUCLEOTIDE SEQUENCE [LARGE SCALE GENOMIC DNA]</scope>
</reference>
<comment type="similarity">
    <text evidence="1">Belongs to the LCA5 family.</text>
</comment>
<dbReference type="PANTHER" id="PTHR16650:SF9">
    <property type="entry name" value="LEBERCILIN-LIKE PROTEIN"/>
    <property type="match status" value="1"/>
</dbReference>
<evidence type="ECO:0000256" key="4">
    <source>
        <dbReference type="ARBA" id="ARBA00041402"/>
    </source>
</evidence>
<reference evidence="9" key="1">
    <citation type="journal article" date="2006" name="Science">
        <title>Ancient noncoding elements conserved in the human genome.</title>
        <authorList>
            <person name="Venkatesh B."/>
            <person name="Kirkness E.F."/>
            <person name="Loh Y.H."/>
            <person name="Halpern A.L."/>
            <person name="Lee A.P."/>
            <person name="Johnson J."/>
            <person name="Dandona N."/>
            <person name="Viswanathan L.D."/>
            <person name="Tay A."/>
            <person name="Venter J.C."/>
            <person name="Strausberg R.L."/>
            <person name="Brenner S."/>
        </authorList>
    </citation>
    <scope>NUCLEOTIDE SEQUENCE [LARGE SCALE GENOMIC DNA]</scope>
</reference>
<evidence type="ECO:0000313" key="8">
    <source>
        <dbReference type="Ensembl" id="ENSCMIP00000010395.1"/>
    </source>
</evidence>
<reference evidence="8" key="5">
    <citation type="submission" date="2025-09" db="UniProtKB">
        <authorList>
            <consortium name="Ensembl"/>
        </authorList>
    </citation>
    <scope>IDENTIFICATION</scope>
</reference>
<feature type="region of interest" description="Disordered" evidence="6">
    <location>
        <begin position="16"/>
        <end position="55"/>
    </location>
</feature>
<feature type="coiled-coil region" evidence="5">
    <location>
        <begin position="175"/>
        <end position="234"/>
    </location>
</feature>
<dbReference type="PANTHER" id="PTHR16650">
    <property type="entry name" value="C21ORF13-RELATED"/>
    <property type="match status" value="1"/>
</dbReference>
<protein>
    <recommendedName>
        <fullName evidence="3">Lebercilin-like protein</fullName>
    </recommendedName>
    <alternativeName>
        <fullName evidence="4">Leber congenital amaurosis 5-like protein</fullName>
    </alternativeName>
</protein>
<evidence type="ECO:0000256" key="3">
    <source>
        <dbReference type="ARBA" id="ARBA00041189"/>
    </source>
</evidence>
<dbReference type="GO" id="GO:0042073">
    <property type="term" value="P:intraciliary transport"/>
    <property type="evidence" value="ECO:0007669"/>
    <property type="project" value="TreeGrafter"/>
</dbReference>
<sequence length="450" mass="51158">MDSGLLLPSKFLRSHVLSPPLSPAQKKPASKMLQHWPRLGGRGNRPQPGSGRGEDGVTLRLLSARLHKTKELRNEVCELQRELASARVENKMLKQLQYRHMKALVKFEHEQSNLPQLLSRHETEVRMLKELLRRSQEQDRCVSRQLREAEGELWKTRETLHKLKLLCSKANLAERDELTSRIALLSQKLDSEQDRIQDLEKSLSINTKNFNHLLAAERTKTREANELIKKLQSEQRALHQTITVFLLKDVIEEEEGEKQTEPEDQRNAVERLPELGTELGESSGLNESFNKGITRLRRRYRFTEQIENLHQGLPVCKMSTYASHACSKRRLSGLEFPELASSFSGYEPSFGKMCGRAKKGLLLPPPRQDKKSSLIETLFGSATGLENKPSAPGGGVKTPDTLAHLQMNKQNHTSRIQVPNKNRLNILDPNLLPGRVLDASTEDNENLILQ</sequence>
<evidence type="ECO:0000256" key="2">
    <source>
        <dbReference type="ARBA" id="ARBA00023054"/>
    </source>
</evidence>
<reference evidence="8" key="4">
    <citation type="submission" date="2025-08" db="UniProtKB">
        <authorList>
            <consortium name="Ensembl"/>
        </authorList>
    </citation>
    <scope>IDENTIFICATION</scope>
</reference>
<dbReference type="Ensembl" id="ENSCMIT00000010667.1">
    <property type="protein sequence ID" value="ENSCMIP00000010395.1"/>
    <property type="gene ID" value="ENSCMIG00000005487.1"/>
</dbReference>
<organism evidence="8 9">
    <name type="scientific">Callorhinchus milii</name>
    <name type="common">Ghost shark</name>
    <dbReference type="NCBI Taxonomy" id="7868"/>
    <lineage>
        <taxon>Eukaryota</taxon>
        <taxon>Metazoa</taxon>
        <taxon>Chordata</taxon>
        <taxon>Craniata</taxon>
        <taxon>Vertebrata</taxon>
        <taxon>Chondrichthyes</taxon>
        <taxon>Holocephali</taxon>
        <taxon>Chimaeriformes</taxon>
        <taxon>Callorhinchidae</taxon>
        <taxon>Callorhinchus</taxon>
    </lineage>
</organism>
<reference evidence="9" key="3">
    <citation type="journal article" date="2014" name="Nature">
        <title>Elephant shark genome provides unique insights into gnathostome evolution.</title>
        <authorList>
            <consortium name="International Elephant Shark Genome Sequencing Consortium"/>
            <person name="Venkatesh B."/>
            <person name="Lee A.P."/>
            <person name="Ravi V."/>
            <person name="Maurya A.K."/>
            <person name="Lian M.M."/>
            <person name="Swann J.B."/>
            <person name="Ohta Y."/>
            <person name="Flajnik M.F."/>
            <person name="Sutoh Y."/>
            <person name="Kasahara M."/>
            <person name="Hoon S."/>
            <person name="Gangu V."/>
            <person name="Roy S.W."/>
            <person name="Irimia M."/>
            <person name="Korzh V."/>
            <person name="Kondrychyn I."/>
            <person name="Lim Z.W."/>
            <person name="Tay B.H."/>
            <person name="Tohari S."/>
            <person name="Kong K.W."/>
            <person name="Ho S."/>
            <person name="Lorente-Galdos B."/>
            <person name="Quilez J."/>
            <person name="Marques-Bonet T."/>
            <person name="Raney B.J."/>
            <person name="Ingham P.W."/>
            <person name="Tay A."/>
            <person name="Hillier L.W."/>
            <person name="Minx P."/>
            <person name="Boehm T."/>
            <person name="Wilson R.K."/>
            <person name="Brenner S."/>
            <person name="Warren W.C."/>
        </authorList>
    </citation>
    <scope>NUCLEOTIDE SEQUENCE [LARGE SCALE GENOMIC DNA]</scope>
</reference>
<keyword evidence="2 5" id="KW-0175">Coiled coil</keyword>
<evidence type="ECO:0000313" key="9">
    <source>
        <dbReference type="Proteomes" id="UP000314986"/>
    </source>
</evidence>
<evidence type="ECO:0000259" key="7">
    <source>
        <dbReference type="Pfam" id="PF15619"/>
    </source>
</evidence>
<proteinExistence type="inferred from homology"/>
<accession>A0A4W3H4W6</accession>
<dbReference type="GO" id="GO:0005930">
    <property type="term" value="C:axoneme"/>
    <property type="evidence" value="ECO:0007669"/>
    <property type="project" value="TreeGrafter"/>
</dbReference>
<name>A0A4W3H4W6_CALMI</name>